<sequence length="338" mass="37626">MAMEKSISFVPVLLHTSTQHTHSKMDISHLSGATMADITTEPKIQLIAASEAGSNRSSMSKFSSNSKRCSVASTTKSELRRSNNLLIEMLQNIQTELNTHRTIMLDIQHRVSHLEHESVASIDNESPHKTALHALESNVSKQKGSLVPPESQFWWQTCKNFAQNADPPMSATEFLKTPRRFSGLTWEYGVPSRPQSPPITLPDVEDIPPLTPTSEEDDASDPDTPVKANNKINKSDTRPLVSRLADNSLENNIVEQMVEMNKKNLPAPPTLQTPPPGRSAAPSVAPELPKKNPLRYYKGVKSVATYKAIMKNKNTEKQHFVLVHFHRRADLANVEDET</sequence>
<dbReference type="OrthoDB" id="3778454at2759"/>
<feature type="compositionally biased region" description="Pro residues" evidence="1">
    <location>
        <begin position="266"/>
        <end position="277"/>
    </location>
</feature>
<reference evidence="2" key="1">
    <citation type="journal article" date="2021" name="Nat. Commun.">
        <title>Genetic determinants of endophytism in the Arabidopsis root mycobiome.</title>
        <authorList>
            <person name="Mesny F."/>
            <person name="Miyauchi S."/>
            <person name="Thiergart T."/>
            <person name="Pickel B."/>
            <person name="Atanasova L."/>
            <person name="Karlsson M."/>
            <person name="Huettel B."/>
            <person name="Barry K.W."/>
            <person name="Haridas S."/>
            <person name="Chen C."/>
            <person name="Bauer D."/>
            <person name="Andreopoulos W."/>
            <person name="Pangilinan J."/>
            <person name="LaButti K."/>
            <person name="Riley R."/>
            <person name="Lipzen A."/>
            <person name="Clum A."/>
            <person name="Drula E."/>
            <person name="Henrissat B."/>
            <person name="Kohler A."/>
            <person name="Grigoriev I.V."/>
            <person name="Martin F.M."/>
            <person name="Hacquard S."/>
        </authorList>
    </citation>
    <scope>NUCLEOTIDE SEQUENCE</scope>
    <source>
        <strain evidence="2">MPI-CAGE-CH-0243</strain>
    </source>
</reference>
<feature type="region of interest" description="Disordered" evidence="1">
    <location>
        <begin position="264"/>
        <end position="291"/>
    </location>
</feature>
<proteinExistence type="predicted"/>
<keyword evidence="3" id="KW-1185">Reference proteome</keyword>
<dbReference type="Proteomes" id="UP000700596">
    <property type="component" value="Unassembled WGS sequence"/>
</dbReference>
<accession>A0A9P9DM31</accession>
<comment type="caution">
    <text evidence="2">The sequence shown here is derived from an EMBL/GenBank/DDBJ whole genome shotgun (WGS) entry which is preliminary data.</text>
</comment>
<feature type="compositionally biased region" description="Low complexity" evidence="1">
    <location>
        <begin position="54"/>
        <end position="70"/>
    </location>
</feature>
<feature type="region of interest" description="Disordered" evidence="1">
    <location>
        <begin position="186"/>
        <end position="245"/>
    </location>
</feature>
<feature type="region of interest" description="Disordered" evidence="1">
    <location>
        <begin position="50"/>
        <end position="75"/>
    </location>
</feature>
<organism evidence="2 3">
    <name type="scientific">Dendryphion nanum</name>
    <dbReference type="NCBI Taxonomy" id="256645"/>
    <lineage>
        <taxon>Eukaryota</taxon>
        <taxon>Fungi</taxon>
        <taxon>Dikarya</taxon>
        <taxon>Ascomycota</taxon>
        <taxon>Pezizomycotina</taxon>
        <taxon>Dothideomycetes</taxon>
        <taxon>Pleosporomycetidae</taxon>
        <taxon>Pleosporales</taxon>
        <taxon>Torulaceae</taxon>
        <taxon>Dendryphion</taxon>
    </lineage>
</organism>
<protein>
    <submittedName>
        <fullName evidence="2">Uncharacterized protein</fullName>
    </submittedName>
</protein>
<name>A0A9P9DM31_9PLEO</name>
<gene>
    <name evidence="2" type="ORF">B0J11DRAFT_569824</name>
</gene>
<evidence type="ECO:0000313" key="2">
    <source>
        <dbReference type="EMBL" id="KAH7121061.1"/>
    </source>
</evidence>
<dbReference type="AlphaFoldDB" id="A0A9P9DM31"/>
<evidence type="ECO:0000313" key="3">
    <source>
        <dbReference type="Proteomes" id="UP000700596"/>
    </source>
</evidence>
<evidence type="ECO:0000256" key="1">
    <source>
        <dbReference type="SAM" id="MobiDB-lite"/>
    </source>
</evidence>
<dbReference type="EMBL" id="JAGMWT010000010">
    <property type="protein sequence ID" value="KAH7121061.1"/>
    <property type="molecule type" value="Genomic_DNA"/>
</dbReference>